<organism evidence="2 3">
    <name type="scientific">Rhizobium puerariae</name>
    <dbReference type="NCBI Taxonomy" id="1585791"/>
    <lineage>
        <taxon>Bacteria</taxon>
        <taxon>Pseudomonadati</taxon>
        <taxon>Pseudomonadota</taxon>
        <taxon>Alphaproteobacteria</taxon>
        <taxon>Hyphomicrobiales</taxon>
        <taxon>Rhizobiaceae</taxon>
        <taxon>Rhizobium/Agrobacterium group</taxon>
        <taxon>Rhizobium</taxon>
    </lineage>
</organism>
<reference evidence="2 3" key="1">
    <citation type="submission" date="2024-09" db="EMBL/GenBank/DDBJ databases">
        <authorList>
            <person name="Sun Q."/>
            <person name="Mori K."/>
        </authorList>
    </citation>
    <scope>NUCLEOTIDE SEQUENCE [LARGE SCALE GENOMIC DNA]</scope>
    <source>
        <strain evidence="2 3">TBRC 4938</strain>
    </source>
</reference>
<name>A0ABV6AMX9_9HYPH</name>
<protein>
    <submittedName>
        <fullName evidence="2">Helix-turn-helix domain-containing protein</fullName>
    </submittedName>
</protein>
<accession>A0ABV6AMX9</accession>
<proteinExistence type="predicted"/>
<comment type="caution">
    <text evidence="2">The sequence shown here is derived from an EMBL/GenBank/DDBJ whole genome shotgun (WGS) entry which is preliminary data.</text>
</comment>
<sequence length="175" mass="20106">MSTNDTLILDGVEIDPDAVIDRLRKAMGVDSDTDLSTALGVNKSTVSAWRTRKRIPYAEVVQVAFKTRENIEWLLTGKERTQMLPGVYGGEINVRLLAATMYDVWNARIFQEAFGPGTDKWKQASFRAKWIADRYNHFQFLMNDMTAGGRMTQEEFTHHLIDMLEVKERDEDTQK</sequence>
<evidence type="ECO:0000313" key="3">
    <source>
        <dbReference type="Proteomes" id="UP001589692"/>
    </source>
</evidence>
<dbReference type="EMBL" id="JBHMAA010000032">
    <property type="protein sequence ID" value="MFB9951976.1"/>
    <property type="molecule type" value="Genomic_DNA"/>
</dbReference>
<dbReference type="Pfam" id="PF07022">
    <property type="entry name" value="Phage_CI_repr"/>
    <property type="match status" value="1"/>
</dbReference>
<dbReference type="Proteomes" id="UP001589692">
    <property type="component" value="Unassembled WGS sequence"/>
</dbReference>
<dbReference type="InterPro" id="IPR010744">
    <property type="entry name" value="Phage_CI_N"/>
</dbReference>
<dbReference type="Gene3D" id="1.10.260.40">
    <property type="entry name" value="lambda repressor-like DNA-binding domains"/>
    <property type="match status" value="1"/>
</dbReference>
<evidence type="ECO:0000313" key="2">
    <source>
        <dbReference type="EMBL" id="MFB9951976.1"/>
    </source>
</evidence>
<dbReference type="InterPro" id="IPR010982">
    <property type="entry name" value="Lambda_DNA-bd_dom_sf"/>
</dbReference>
<dbReference type="RefSeq" id="WP_377264795.1">
    <property type="nucleotide sequence ID" value="NZ_JBHMAA010000032.1"/>
</dbReference>
<evidence type="ECO:0000259" key="1">
    <source>
        <dbReference type="Pfam" id="PF07022"/>
    </source>
</evidence>
<feature type="domain" description="Bacteriophage CI repressor N-terminal" evidence="1">
    <location>
        <begin position="18"/>
        <end position="81"/>
    </location>
</feature>
<gene>
    <name evidence="2" type="ORF">ACFFP0_24270</name>
</gene>
<keyword evidence="3" id="KW-1185">Reference proteome</keyword>